<reference evidence="2" key="2">
    <citation type="submission" date="2014-07" db="EMBL/GenBank/DDBJ databases">
        <authorList>
            <person name="Hull J."/>
        </authorList>
    </citation>
    <scope>NUCLEOTIDE SEQUENCE</scope>
</reference>
<accession>A0A0A9XIF3</accession>
<feature type="transmembrane region" description="Helical" evidence="1">
    <location>
        <begin position="35"/>
        <end position="64"/>
    </location>
</feature>
<evidence type="ECO:0000256" key="1">
    <source>
        <dbReference type="SAM" id="Phobius"/>
    </source>
</evidence>
<dbReference type="EMBL" id="GDHC01002148">
    <property type="protein sequence ID" value="JAQ16481.1"/>
    <property type="molecule type" value="Transcribed_RNA"/>
</dbReference>
<dbReference type="AlphaFoldDB" id="A0A0A9XIF3"/>
<evidence type="ECO:0000313" key="2">
    <source>
        <dbReference type="EMBL" id="JAG18573.1"/>
    </source>
</evidence>
<dbReference type="EMBL" id="GBHO01025031">
    <property type="protein sequence ID" value="JAG18573.1"/>
    <property type="molecule type" value="Transcribed_RNA"/>
</dbReference>
<reference evidence="2" key="1">
    <citation type="journal article" date="2014" name="PLoS ONE">
        <title>Transcriptome-Based Identification of ABC Transporters in the Western Tarnished Plant Bug Lygus hesperus.</title>
        <authorList>
            <person name="Hull J.J."/>
            <person name="Chaney K."/>
            <person name="Geib S.M."/>
            <person name="Fabrick J.A."/>
            <person name="Brent C.S."/>
            <person name="Walsh D."/>
            <person name="Lavine L.C."/>
        </authorList>
    </citation>
    <scope>NUCLEOTIDE SEQUENCE</scope>
</reference>
<keyword evidence="1" id="KW-1133">Transmembrane helix</keyword>
<keyword evidence="1" id="KW-0812">Transmembrane</keyword>
<reference evidence="3" key="3">
    <citation type="submission" date="2014-09" db="EMBL/GenBank/DDBJ databases">
        <authorList>
            <person name="Magalhaes I.L.F."/>
            <person name="Oliveira U."/>
            <person name="Santos F.R."/>
            <person name="Vidigal T.H.D.A."/>
            <person name="Brescovit A.D."/>
            <person name="Santos A.J."/>
        </authorList>
    </citation>
    <scope>NUCLEOTIDE SEQUENCE</scope>
</reference>
<name>A0A0A9XIF3_LYGHE</name>
<gene>
    <name evidence="2" type="primary">bioB_3</name>
    <name evidence="2" type="ORF">CM83_68436</name>
    <name evidence="4" type="ORF">g.71725</name>
</gene>
<proteinExistence type="predicted"/>
<protein>
    <submittedName>
        <fullName evidence="2">Biotin synthase</fullName>
    </submittedName>
</protein>
<dbReference type="EMBL" id="GBRD01009832">
    <property type="protein sequence ID" value="JAG55992.1"/>
    <property type="molecule type" value="Transcribed_RNA"/>
</dbReference>
<reference evidence="4" key="4">
    <citation type="journal article" date="2016" name="Gigascience">
        <title>De novo construction of an expanded transcriptome assembly for the western tarnished plant bug, Lygus hesperus.</title>
        <authorList>
            <person name="Tassone E.E."/>
            <person name="Geib S.M."/>
            <person name="Hall B."/>
            <person name="Fabrick J.A."/>
            <person name="Brent C.S."/>
            <person name="Hull J.J."/>
        </authorList>
    </citation>
    <scope>NUCLEOTIDE SEQUENCE</scope>
</reference>
<evidence type="ECO:0000313" key="3">
    <source>
        <dbReference type="EMBL" id="JAG55992.1"/>
    </source>
</evidence>
<keyword evidence="1" id="KW-0472">Membrane</keyword>
<sequence length="111" mass="12389">MGSVVSWFYGAYYSVDQWATQAWYTLVMEEQQHPVILAIAVIIVLCLIISLICSLCSCCCAMCCHKPKYPGYQPIYANEKHNYAAIPSSTHPPYNPNGPSTSKGYIHPIEV</sequence>
<evidence type="ECO:0000313" key="4">
    <source>
        <dbReference type="EMBL" id="JAQ16481.1"/>
    </source>
</evidence>
<organism evidence="2">
    <name type="scientific">Lygus hesperus</name>
    <name type="common">Western plant bug</name>
    <dbReference type="NCBI Taxonomy" id="30085"/>
    <lineage>
        <taxon>Eukaryota</taxon>
        <taxon>Metazoa</taxon>
        <taxon>Ecdysozoa</taxon>
        <taxon>Arthropoda</taxon>
        <taxon>Hexapoda</taxon>
        <taxon>Insecta</taxon>
        <taxon>Pterygota</taxon>
        <taxon>Neoptera</taxon>
        <taxon>Paraneoptera</taxon>
        <taxon>Hemiptera</taxon>
        <taxon>Heteroptera</taxon>
        <taxon>Panheteroptera</taxon>
        <taxon>Cimicomorpha</taxon>
        <taxon>Miridae</taxon>
        <taxon>Mirini</taxon>
        <taxon>Lygus</taxon>
    </lineage>
</organism>